<proteinExistence type="predicted"/>
<comment type="caution">
    <text evidence="1">The sequence shown here is derived from an EMBL/GenBank/DDBJ whole genome shotgun (WGS) entry which is preliminary data.</text>
</comment>
<reference evidence="1" key="1">
    <citation type="journal article" date="2021" name="Sci. Rep.">
        <title>Diploid genomic architecture of Nitzschia inconspicua, an elite biomass production diatom.</title>
        <authorList>
            <person name="Oliver A."/>
            <person name="Podell S."/>
            <person name="Pinowska A."/>
            <person name="Traller J.C."/>
            <person name="Smith S.R."/>
            <person name="McClure R."/>
            <person name="Beliaev A."/>
            <person name="Bohutskyi P."/>
            <person name="Hill E.A."/>
            <person name="Rabines A."/>
            <person name="Zheng H."/>
            <person name="Allen L.Z."/>
            <person name="Kuo A."/>
            <person name="Grigoriev I.V."/>
            <person name="Allen A.E."/>
            <person name="Hazlebeck D."/>
            <person name="Allen E.E."/>
        </authorList>
    </citation>
    <scope>NUCLEOTIDE SEQUENCE</scope>
    <source>
        <strain evidence="1">Hildebrandi</strain>
    </source>
</reference>
<dbReference type="Proteomes" id="UP000693970">
    <property type="component" value="Unassembled WGS sequence"/>
</dbReference>
<dbReference type="AlphaFoldDB" id="A0A9K3LIC1"/>
<evidence type="ECO:0000313" key="1">
    <source>
        <dbReference type="EMBL" id="KAG7362657.1"/>
    </source>
</evidence>
<name>A0A9K3LIC1_9STRA</name>
<accession>A0A9K3LIC1</accession>
<evidence type="ECO:0008006" key="3">
    <source>
        <dbReference type="Google" id="ProtNLM"/>
    </source>
</evidence>
<protein>
    <recommendedName>
        <fullName evidence="3">Clavaminate synthase-like protein</fullName>
    </recommendedName>
</protein>
<organism evidence="1 2">
    <name type="scientific">Nitzschia inconspicua</name>
    <dbReference type="NCBI Taxonomy" id="303405"/>
    <lineage>
        <taxon>Eukaryota</taxon>
        <taxon>Sar</taxon>
        <taxon>Stramenopiles</taxon>
        <taxon>Ochrophyta</taxon>
        <taxon>Bacillariophyta</taxon>
        <taxon>Bacillariophyceae</taxon>
        <taxon>Bacillariophycidae</taxon>
        <taxon>Bacillariales</taxon>
        <taxon>Bacillariaceae</taxon>
        <taxon>Nitzschia</taxon>
    </lineage>
</organism>
<gene>
    <name evidence="1" type="ORF">IV203_026017</name>
</gene>
<sequence>MTSFPLWNGDMLRRKMTTSSTTTQEGTDLFFTWLEKTFGDGSLGTSLQQPADSAVITTSQLRTNDLQRLFTHEVSVLHVSNFYPRQSAMELGWELAQQALSQHHQQHQELKNWKVSTSKGLESSDVLTLGAHLPYNIAFANHALEDYFNSVPKELRQRRRLVLDEMGEAANDRAKLLWPLDQLRLELDEAWEHGAGVARNRGGGLPRIMMGPTRWKRGFVHVDEMAPLSTHKGLFSANIYLQLPHCDSEQTHSSQPMRVPEPHPVLELWPLNIRNRWDWYRNAKTLSKLSSQDVEGQIQLRKALGPPIQVAVQPGDLVVICAQRPHCAMGFDMTGSVRVSLQTFIEHNGKDERLIIEG</sequence>
<dbReference type="EMBL" id="JAGRRH010000010">
    <property type="protein sequence ID" value="KAG7362657.1"/>
    <property type="molecule type" value="Genomic_DNA"/>
</dbReference>
<dbReference type="OrthoDB" id="37975at2759"/>
<reference evidence="1" key="2">
    <citation type="submission" date="2021-04" db="EMBL/GenBank/DDBJ databases">
        <authorList>
            <person name="Podell S."/>
        </authorList>
    </citation>
    <scope>NUCLEOTIDE SEQUENCE</scope>
    <source>
        <strain evidence="1">Hildebrandi</strain>
    </source>
</reference>
<evidence type="ECO:0000313" key="2">
    <source>
        <dbReference type="Proteomes" id="UP000693970"/>
    </source>
</evidence>
<keyword evidence="2" id="KW-1185">Reference proteome</keyword>